<gene>
    <name evidence="5" type="ORF">GCM10007940_16680</name>
</gene>
<evidence type="ECO:0000256" key="1">
    <source>
        <dbReference type="ARBA" id="ARBA00023015"/>
    </source>
</evidence>
<evidence type="ECO:0000259" key="4">
    <source>
        <dbReference type="PROSITE" id="PS01124"/>
    </source>
</evidence>
<dbReference type="RefSeq" id="WP_235290768.1">
    <property type="nucleotide sequence ID" value="NZ_BSOH01000007.1"/>
</dbReference>
<evidence type="ECO:0000256" key="2">
    <source>
        <dbReference type="ARBA" id="ARBA00023125"/>
    </source>
</evidence>
<dbReference type="Gene3D" id="1.10.10.60">
    <property type="entry name" value="Homeodomain-like"/>
    <property type="match status" value="1"/>
</dbReference>
<dbReference type="PANTHER" id="PTHR47893">
    <property type="entry name" value="REGULATORY PROTEIN PCHR"/>
    <property type="match status" value="1"/>
</dbReference>
<reference evidence="5" key="1">
    <citation type="journal article" date="2014" name="Int. J. Syst. Evol. Microbiol.">
        <title>Complete genome sequence of Corynebacterium casei LMG S-19264T (=DSM 44701T), isolated from a smear-ripened cheese.</title>
        <authorList>
            <consortium name="US DOE Joint Genome Institute (JGI-PGF)"/>
            <person name="Walter F."/>
            <person name="Albersmeier A."/>
            <person name="Kalinowski J."/>
            <person name="Ruckert C."/>
        </authorList>
    </citation>
    <scope>NUCLEOTIDE SEQUENCE</scope>
    <source>
        <strain evidence="5">NBRC 108769</strain>
    </source>
</reference>
<dbReference type="PROSITE" id="PS01124">
    <property type="entry name" value="HTH_ARAC_FAMILY_2"/>
    <property type="match status" value="1"/>
</dbReference>
<dbReference type="Proteomes" id="UP001156666">
    <property type="component" value="Unassembled WGS sequence"/>
</dbReference>
<feature type="domain" description="HTH araC/xylS-type" evidence="4">
    <location>
        <begin position="239"/>
        <end position="337"/>
    </location>
</feature>
<dbReference type="PROSITE" id="PS00041">
    <property type="entry name" value="HTH_ARAC_FAMILY_1"/>
    <property type="match status" value="1"/>
</dbReference>
<dbReference type="InterPro" id="IPR009057">
    <property type="entry name" value="Homeodomain-like_sf"/>
</dbReference>
<dbReference type="InterPro" id="IPR053142">
    <property type="entry name" value="PchR_regulatory_protein"/>
</dbReference>
<name>A0AA37WDL9_9BACT</name>
<dbReference type="SUPFAM" id="SSF46689">
    <property type="entry name" value="Homeodomain-like"/>
    <property type="match status" value="1"/>
</dbReference>
<dbReference type="InterPro" id="IPR020449">
    <property type="entry name" value="Tscrpt_reg_AraC-type_HTH"/>
</dbReference>
<dbReference type="GO" id="GO:0003700">
    <property type="term" value="F:DNA-binding transcription factor activity"/>
    <property type="evidence" value="ECO:0007669"/>
    <property type="project" value="InterPro"/>
</dbReference>
<dbReference type="PANTHER" id="PTHR47893:SF1">
    <property type="entry name" value="REGULATORY PROTEIN PCHR"/>
    <property type="match status" value="1"/>
</dbReference>
<dbReference type="Pfam" id="PF12833">
    <property type="entry name" value="HTH_18"/>
    <property type="match status" value="1"/>
</dbReference>
<organism evidence="5 6">
    <name type="scientific">Portibacter lacus</name>
    <dbReference type="NCBI Taxonomy" id="1099794"/>
    <lineage>
        <taxon>Bacteria</taxon>
        <taxon>Pseudomonadati</taxon>
        <taxon>Bacteroidota</taxon>
        <taxon>Saprospiria</taxon>
        <taxon>Saprospirales</taxon>
        <taxon>Haliscomenobacteraceae</taxon>
        <taxon>Portibacter</taxon>
    </lineage>
</organism>
<proteinExistence type="predicted"/>
<keyword evidence="1" id="KW-0805">Transcription regulation</keyword>
<dbReference type="EMBL" id="BSOH01000007">
    <property type="protein sequence ID" value="GLR17053.1"/>
    <property type="molecule type" value="Genomic_DNA"/>
</dbReference>
<evidence type="ECO:0000313" key="5">
    <source>
        <dbReference type="EMBL" id="GLR17053.1"/>
    </source>
</evidence>
<keyword evidence="2" id="KW-0238">DNA-binding</keyword>
<evidence type="ECO:0000256" key="3">
    <source>
        <dbReference type="ARBA" id="ARBA00023163"/>
    </source>
</evidence>
<sequence>MKPFTVVVDSYKYQDRFESFSKHFDGSLHEDCKEFTVEIENSFGSGNLKGINFDSGMSLQMFDVNFNHEIDILYDMGRRHPISFLYVKEGSVEVINNLSGFKQTITENEALIYAPEGDSTYSILMPNHKNVKMVQVNVVRYLFLQKIECDLDTIPEPLAEMFRDTTGEKPFYYATSSDPSSLNAITNLFNNKQSGLERKLHMESYATKLITSLIKTFRIEHNPNNSGYVFTKNNIKLINEAKNYILKNIRETPTVKVLSRKLGINTNKLQKGFQLLFNKSVRQFIITAKLHVAQQLIEEGDMTISEIADHLGYTNKGHFSQLFKKEFGILPSEYNIRSRK</sequence>
<dbReference type="GO" id="GO:0043565">
    <property type="term" value="F:sequence-specific DNA binding"/>
    <property type="evidence" value="ECO:0007669"/>
    <property type="project" value="InterPro"/>
</dbReference>
<dbReference type="InterPro" id="IPR018060">
    <property type="entry name" value="HTH_AraC"/>
</dbReference>
<keyword evidence="6" id="KW-1185">Reference proteome</keyword>
<dbReference type="SMART" id="SM00342">
    <property type="entry name" value="HTH_ARAC"/>
    <property type="match status" value="1"/>
</dbReference>
<keyword evidence="3" id="KW-0804">Transcription</keyword>
<dbReference type="AlphaFoldDB" id="A0AA37WDL9"/>
<comment type="caution">
    <text evidence="5">The sequence shown here is derived from an EMBL/GenBank/DDBJ whole genome shotgun (WGS) entry which is preliminary data.</text>
</comment>
<protein>
    <submittedName>
        <fullName evidence="5">AraC family transcriptional regulator</fullName>
    </submittedName>
</protein>
<evidence type="ECO:0000313" key="6">
    <source>
        <dbReference type="Proteomes" id="UP001156666"/>
    </source>
</evidence>
<dbReference type="InterPro" id="IPR018062">
    <property type="entry name" value="HTH_AraC-typ_CS"/>
</dbReference>
<dbReference type="PRINTS" id="PR00032">
    <property type="entry name" value="HTHARAC"/>
</dbReference>
<reference evidence="5" key="2">
    <citation type="submission" date="2023-01" db="EMBL/GenBank/DDBJ databases">
        <title>Draft genome sequence of Portibacter lacus strain NBRC 108769.</title>
        <authorList>
            <person name="Sun Q."/>
            <person name="Mori K."/>
        </authorList>
    </citation>
    <scope>NUCLEOTIDE SEQUENCE</scope>
    <source>
        <strain evidence="5">NBRC 108769</strain>
    </source>
</reference>
<accession>A0AA37WDL9</accession>